<name>A0A438AQS8_9NOCA</name>
<evidence type="ECO:0000313" key="2">
    <source>
        <dbReference type="Proteomes" id="UP000284333"/>
    </source>
</evidence>
<organism evidence="1 2">
    <name type="scientific">Rhodococcus spongiicola</name>
    <dbReference type="NCBI Taxonomy" id="2487352"/>
    <lineage>
        <taxon>Bacteria</taxon>
        <taxon>Bacillati</taxon>
        <taxon>Actinomycetota</taxon>
        <taxon>Actinomycetes</taxon>
        <taxon>Mycobacteriales</taxon>
        <taxon>Nocardiaceae</taxon>
        <taxon>Rhodococcus</taxon>
    </lineage>
</organism>
<dbReference type="Proteomes" id="UP000284333">
    <property type="component" value="Unassembled WGS sequence"/>
</dbReference>
<comment type="caution">
    <text evidence="1">The sequence shown here is derived from an EMBL/GenBank/DDBJ whole genome shotgun (WGS) entry which is preliminary data.</text>
</comment>
<evidence type="ECO:0008006" key="3">
    <source>
        <dbReference type="Google" id="ProtNLM"/>
    </source>
</evidence>
<dbReference type="PANTHER" id="PTHR24104">
    <property type="entry name" value="E3 UBIQUITIN-PROTEIN LIGASE NHLRC1-RELATED"/>
    <property type="match status" value="1"/>
</dbReference>
<dbReference type="Gene3D" id="2.120.10.30">
    <property type="entry name" value="TolB, C-terminal domain"/>
    <property type="match status" value="2"/>
</dbReference>
<dbReference type="InterPro" id="IPR050952">
    <property type="entry name" value="TRIM-NHL_E3_ligases"/>
</dbReference>
<protein>
    <recommendedName>
        <fullName evidence="3">SMP-30/Gluconolactonase/LRE-like region domain-containing protein</fullName>
    </recommendedName>
</protein>
<keyword evidence="2" id="KW-1185">Reference proteome</keyword>
<dbReference type="EMBL" id="RKLN01000006">
    <property type="protein sequence ID" value="RVW01040.1"/>
    <property type="molecule type" value="Genomic_DNA"/>
</dbReference>
<dbReference type="AlphaFoldDB" id="A0A438AQS8"/>
<dbReference type="SUPFAM" id="SSF101898">
    <property type="entry name" value="NHL repeat"/>
    <property type="match status" value="1"/>
</dbReference>
<gene>
    <name evidence="1" type="ORF">EF834_16435</name>
</gene>
<sequence>MSGAVGLLVAGSVAGTSSVAPARAEVLSGSVRGAEGPLAGYDVAAWAAGDGSTGPRLLGSSRADEQGRFSIVPSEIGPDDIVYLEARDLSRVDTALASVLGSDPLPAEVVVNEQTTVASAFSMAQFATDAGLSGSAPGIGNAAGMVRNFVDVENGSLSPVLTSSPNGSETSTVATFNSLSNMVAACVARAADCARLLDGATNGGGPRPGDTFEAMSAIARTPSLHVVDLFAVAASAPHPYTPARNLPPAAWTLALRFDGDGRSLSGPGNFAIDPDGNIWVNSNYEYNADPNVPVCGSDMLFKFLPSGQSAPGSPFRGGGLSGAGFGIALDPQGDVWVGNFGFAAQPPGCPQELQPPHNSVSKFTPEGVPLSPETGFTEGEIDWPQGTIADRDGNIWLANCGSNTLTRYPSGDPSRAQTLRDTGLERPFALVDNGRHVFATGTGNDQVAVLGRDGTVRPNSPIAGFDNPMGIAADADGNVWVANSGIVQLPCPDLPPLSPGSGSVALLDPEGTPAGPTFRGGGLTIPWGIAVDGDGNVWVANFAGKRLSHFCGTDPTTCPAGKSTGDAISPDGTGYAFDGLERNTGVAVDPSGNVWLANNWLEVPVQTNPGGHEIVAYVGIAPPVVPDAPIR</sequence>
<dbReference type="OrthoDB" id="9787204at2"/>
<reference evidence="1 2" key="1">
    <citation type="submission" date="2018-11" db="EMBL/GenBank/DDBJ databases">
        <title>Rhodococcus spongicola sp. nov. and Rhodococcus xishaensis sp. nov. from marine sponges.</title>
        <authorList>
            <person name="Li L."/>
            <person name="Lin H.W."/>
        </authorList>
    </citation>
    <scope>NUCLEOTIDE SEQUENCE [LARGE SCALE GENOMIC DNA]</scope>
    <source>
        <strain evidence="1 2">LHW50502</strain>
    </source>
</reference>
<dbReference type="InterPro" id="IPR011042">
    <property type="entry name" value="6-blade_b-propeller_TolB-like"/>
</dbReference>
<dbReference type="PANTHER" id="PTHR24104:SF25">
    <property type="entry name" value="PROTEIN LIN-41"/>
    <property type="match status" value="1"/>
</dbReference>
<evidence type="ECO:0000313" key="1">
    <source>
        <dbReference type="EMBL" id="RVW01040.1"/>
    </source>
</evidence>
<proteinExistence type="predicted"/>
<dbReference type="CDD" id="cd05819">
    <property type="entry name" value="NHL"/>
    <property type="match status" value="1"/>
</dbReference>
<accession>A0A438AQS8</accession>
<dbReference type="GO" id="GO:0008270">
    <property type="term" value="F:zinc ion binding"/>
    <property type="evidence" value="ECO:0007669"/>
    <property type="project" value="UniProtKB-KW"/>
</dbReference>